<organism evidence="2">
    <name type="scientific">Arundo donax</name>
    <name type="common">Giant reed</name>
    <name type="synonym">Donax arundinaceus</name>
    <dbReference type="NCBI Taxonomy" id="35708"/>
    <lineage>
        <taxon>Eukaryota</taxon>
        <taxon>Viridiplantae</taxon>
        <taxon>Streptophyta</taxon>
        <taxon>Embryophyta</taxon>
        <taxon>Tracheophyta</taxon>
        <taxon>Spermatophyta</taxon>
        <taxon>Magnoliopsida</taxon>
        <taxon>Liliopsida</taxon>
        <taxon>Poales</taxon>
        <taxon>Poaceae</taxon>
        <taxon>PACMAD clade</taxon>
        <taxon>Arundinoideae</taxon>
        <taxon>Arundineae</taxon>
        <taxon>Arundo</taxon>
    </lineage>
</organism>
<feature type="compositionally biased region" description="Polar residues" evidence="1">
    <location>
        <begin position="1"/>
        <end position="12"/>
    </location>
</feature>
<reference evidence="2" key="1">
    <citation type="submission" date="2014-09" db="EMBL/GenBank/DDBJ databases">
        <authorList>
            <person name="Magalhaes I.L.F."/>
            <person name="Oliveira U."/>
            <person name="Santos F.R."/>
            <person name="Vidigal T.H.D.A."/>
            <person name="Brescovit A.D."/>
            <person name="Santos A.J."/>
        </authorList>
    </citation>
    <scope>NUCLEOTIDE SEQUENCE</scope>
    <source>
        <tissue evidence="2">Shoot tissue taken approximately 20 cm above the soil surface</tissue>
    </source>
</reference>
<evidence type="ECO:0000313" key="2">
    <source>
        <dbReference type="EMBL" id="JAD93262.1"/>
    </source>
</evidence>
<accession>A0A0A9EB97</accession>
<dbReference type="AlphaFoldDB" id="A0A0A9EB97"/>
<feature type="region of interest" description="Disordered" evidence="1">
    <location>
        <begin position="1"/>
        <end position="25"/>
    </location>
</feature>
<protein>
    <submittedName>
        <fullName evidence="2">Uncharacterized protein</fullName>
    </submittedName>
</protein>
<proteinExistence type="predicted"/>
<reference evidence="2" key="2">
    <citation type="journal article" date="2015" name="Data Brief">
        <title>Shoot transcriptome of the giant reed, Arundo donax.</title>
        <authorList>
            <person name="Barrero R.A."/>
            <person name="Guerrero F.D."/>
            <person name="Moolhuijzen P."/>
            <person name="Goolsby J.A."/>
            <person name="Tidwell J."/>
            <person name="Bellgard S.E."/>
            <person name="Bellgard M.I."/>
        </authorList>
    </citation>
    <scope>NUCLEOTIDE SEQUENCE</scope>
    <source>
        <tissue evidence="2">Shoot tissue taken approximately 20 cm above the soil surface</tissue>
    </source>
</reference>
<sequence>MASPKVSLQQRRYQGRWNMRPPSDGQFPREILNIQRLNVRRLLRNMQTCEVCSVRKLMDWRSIRQLVSTKMKYHQSKHGNKNYSGK</sequence>
<dbReference type="EMBL" id="GBRH01204633">
    <property type="protein sequence ID" value="JAD93262.1"/>
    <property type="molecule type" value="Transcribed_RNA"/>
</dbReference>
<name>A0A0A9EB97_ARUDO</name>
<evidence type="ECO:0000256" key="1">
    <source>
        <dbReference type="SAM" id="MobiDB-lite"/>
    </source>
</evidence>